<sequence>MESEEGFMTLSFKNYFKSSQRICRFLPVYTILLFYACIWMHWDPYFHDDSDWPELLG</sequence>
<dbReference type="AlphaFoldDB" id="A0ABD2EED4"/>
<gene>
    <name evidence="2" type="ORF">WCI35_014734</name>
</gene>
<protein>
    <submittedName>
        <fullName evidence="2">Killer cell lectin-like receptor subfamily F member 2</fullName>
    </submittedName>
</protein>
<reference evidence="2 3" key="1">
    <citation type="journal article" date="2024" name="G3 (Bethesda)">
        <title>A hybrid genome assembly of the endangered aye-aye (Daubentonia madagascariensis).</title>
        <authorList>
            <person name="Versoza C.J."/>
            <person name="Pfeifer S.P."/>
        </authorList>
    </citation>
    <scope>NUCLEOTIDE SEQUENCE [LARGE SCALE GENOMIC DNA]</scope>
    <source>
        <strain evidence="2">6821</strain>
    </source>
</reference>
<evidence type="ECO:0000313" key="3">
    <source>
        <dbReference type="Proteomes" id="UP001610411"/>
    </source>
</evidence>
<accession>A0ABD2EED4</accession>
<keyword evidence="1" id="KW-0472">Membrane</keyword>
<name>A0ABD2EED4_DAUMA</name>
<keyword evidence="1" id="KW-1133">Transmembrane helix</keyword>
<feature type="non-terminal residue" evidence="2">
    <location>
        <position position="57"/>
    </location>
</feature>
<proteinExistence type="predicted"/>
<dbReference type="Proteomes" id="UP001610411">
    <property type="component" value="Unassembled WGS sequence"/>
</dbReference>
<comment type="caution">
    <text evidence="2">The sequence shown here is derived from an EMBL/GenBank/DDBJ whole genome shotgun (WGS) entry which is preliminary data.</text>
</comment>
<keyword evidence="3" id="KW-1185">Reference proteome</keyword>
<organism evidence="2 3">
    <name type="scientific">Daubentonia madagascariensis</name>
    <name type="common">Aye-aye</name>
    <name type="synonym">Sciurus madagascariensis</name>
    <dbReference type="NCBI Taxonomy" id="31869"/>
    <lineage>
        <taxon>Eukaryota</taxon>
        <taxon>Metazoa</taxon>
        <taxon>Chordata</taxon>
        <taxon>Craniata</taxon>
        <taxon>Vertebrata</taxon>
        <taxon>Euteleostomi</taxon>
        <taxon>Mammalia</taxon>
        <taxon>Eutheria</taxon>
        <taxon>Euarchontoglires</taxon>
        <taxon>Primates</taxon>
        <taxon>Strepsirrhini</taxon>
        <taxon>Chiromyiformes</taxon>
        <taxon>Daubentoniidae</taxon>
        <taxon>Daubentonia</taxon>
    </lineage>
</organism>
<feature type="transmembrane region" description="Helical" evidence="1">
    <location>
        <begin position="21"/>
        <end position="42"/>
    </location>
</feature>
<evidence type="ECO:0000313" key="2">
    <source>
        <dbReference type="EMBL" id="KAL2776863.1"/>
    </source>
</evidence>
<evidence type="ECO:0000256" key="1">
    <source>
        <dbReference type="SAM" id="Phobius"/>
    </source>
</evidence>
<dbReference type="EMBL" id="JBFSEQ010000005">
    <property type="protein sequence ID" value="KAL2776863.1"/>
    <property type="molecule type" value="Genomic_DNA"/>
</dbReference>
<keyword evidence="1" id="KW-0812">Transmembrane</keyword>